<comment type="caution">
    <text evidence="1">The sequence shown here is derived from an EMBL/GenBank/DDBJ whole genome shotgun (WGS) entry which is preliminary data.</text>
</comment>
<dbReference type="RefSeq" id="WP_105192274.1">
    <property type="nucleotide sequence ID" value="NZ_PTQZ01000114.1"/>
</dbReference>
<protein>
    <submittedName>
        <fullName evidence="1">Uncharacterized protein</fullName>
    </submittedName>
</protein>
<dbReference type="Proteomes" id="UP000243900">
    <property type="component" value="Unassembled WGS sequence"/>
</dbReference>
<organism evidence="1 2">
    <name type="scientific">Amnimonas aquatica</name>
    <dbReference type="NCBI Taxonomy" id="2094561"/>
    <lineage>
        <taxon>Bacteria</taxon>
        <taxon>Pseudomonadati</taxon>
        <taxon>Pseudomonadota</taxon>
        <taxon>Gammaproteobacteria</taxon>
        <taxon>Moraxellales</taxon>
        <taxon>Moraxellaceae</taxon>
        <taxon>Amnimonas</taxon>
    </lineage>
</organism>
<dbReference type="AlphaFoldDB" id="A0A2P6ASF1"/>
<name>A0A2P6ASF1_9GAMM</name>
<dbReference type="EMBL" id="PTQZ01000114">
    <property type="protein sequence ID" value="PQA42626.1"/>
    <property type="molecule type" value="Genomic_DNA"/>
</dbReference>
<reference evidence="2" key="1">
    <citation type="submission" date="2018-02" db="EMBL/GenBank/DDBJ databases">
        <title>Genome sequencing of Solimonas sp. HR-BB.</title>
        <authorList>
            <person name="Lee Y."/>
            <person name="Jeon C.O."/>
        </authorList>
    </citation>
    <scope>NUCLEOTIDE SEQUENCE [LARGE SCALE GENOMIC DNA]</scope>
    <source>
        <strain evidence="2">HR-E</strain>
    </source>
</reference>
<keyword evidence="2" id="KW-1185">Reference proteome</keyword>
<dbReference type="OrthoDB" id="5621792at2"/>
<proteinExistence type="predicted"/>
<evidence type="ECO:0000313" key="2">
    <source>
        <dbReference type="Proteomes" id="UP000243900"/>
    </source>
</evidence>
<evidence type="ECO:0000313" key="1">
    <source>
        <dbReference type="EMBL" id="PQA42626.1"/>
    </source>
</evidence>
<gene>
    <name evidence="1" type="ORF">C5O18_05760</name>
</gene>
<accession>A0A2P6ASF1</accession>
<sequence length="59" mass="6434">MPVGEALPLLLAGRFTWDAGLVVIDGLLRQRHFGFDGSRRIAQTLAGLGYRDDCPAGRH</sequence>